<feature type="chain" id="PRO_5020691244" description="Neurotransmitter-gated ion-channel ligand-binding domain-containing protein" evidence="1">
    <location>
        <begin position="22"/>
        <end position="194"/>
    </location>
</feature>
<dbReference type="AlphaFoldDB" id="A0A4U8V7X3"/>
<evidence type="ECO:0000313" key="3">
    <source>
        <dbReference type="Proteomes" id="UP000298663"/>
    </source>
</evidence>
<feature type="signal peptide" evidence="1">
    <location>
        <begin position="1"/>
        <end position="21"/>
    </location>
</feature>
<evidence type="ECO:0000313" key="2">
    <source>
        <dbReference type="EMBL" id="TMS39548.1"/>
    </source>
</evidence>
<evidence type="ECO:0000256" key="1">
    <source>
        <dbReference type="SAM" id="SignalP"/>
    </source>
</evidence>
<name>A0A4U8V7X3_STECR</name>
<dbReference type="InterPro" id="IPR036734">
    <property type="entry name" value="Neur_chan_lig-bd_sf"/>
</dbReference>
<dbReference type="GO" id="GO:0016020">
    <property type="term" value="C:membrane"/>
    <property type="evidence" value="ECO:0007669"/>
    <property type="project" value="InterPro"/>
</dbReference>
<dbReference type="SUPFAM" id="SSF63712">
    <property type="entry name" value="Nicotinic receptor ligand binding domain-like"/>
    <property type="match status" value="1"/>
</dbReference>
<comment type="caution">
    <text evidence="2">The sequence shown here is derived from an EMBL/GenBank/DDBJ whole genome shotgun (WGS) entry which is preliminary data.</text>
</comment>
<keyword evidence="1" id="KW-0732">Signal</keyword>
<reference evidence="2 3" key="2">
    <citation type="journal article" date="2019" name="G3 (Bethesda)">
        <title>Hybrid Assembly of the Genome of the Entomopathogenic Nematode Steinernema carpocapsae Identifies the X-Chromosome.</title>
        <authorList>
            <person name="Serra L."/>
            <person name="Macchietto M."/>
            <person name="Macias-Munoz A."/>
            <person name="McGill C.J."/>
            <person name="Rodriguez I.M."/>
            <person name="Rodriguez B."/>
            <person name="Murad R."/>
            <person name="Mortazavi A."/>
        </authorList>
    </citation>
    <scope>NUCLEOTIDE SEQUENCE [LARGE SCALE GENOMIC DNA]</scope>
    <source>
        <strain evidence="2 3">ALL</strain>
    </source>
</reference>
<dbReference type="Proteomes" id="UP000298663">
    <property type="component" value="Unassembled WGS sequence"/>
</dbReference>
<accession>A0A4U8V7X3</accession>
<gene>
    <name evidence="2" type="ORF">L596_006054</name>
</gene>
<sequence length="194" mass="21530">MTRSSALSFLVFNLTLALCAAGRRSNTTEGSHPNLHLAFIPANLHKLDGSTRSLHLTAEVVFVHLAGKNSYDQVVSSVAFRNAHLSEDLSHGSSTTSTDGTTRVEKSYKAEIYCDIRYSLYPFERPLCTLEITTANVTANEVKIGWIAEISNGPSWRLRRLETSWWIGLKLTIVPLNEPLRTQKQALSTRNSLA</sequence>
<organism evidence="2 3">
    <name type="scientific">Steinernema carpocapsae</name>
    <name type="common">Entomopathogenic nematode</name>
    <dbReference type="NCBI Taxonomy" id="34508"/>
    <lineage>
        <taxon>Eukaryota</taxon>
        <taxon>Metazoa</taxon>
        <taxon>Ecdysozoa</taxon>
        <taxon>Nematoda</taxon>
        <taxon>Chromadorea</taxon>
        <taxon>Rhabditida</taxon>
        <taxon>Tylenchina</taxon>
        <taxon>Panagrolaimomorpha</taxon>
        <taxon>Strongyloidoidea</taxon>
        <taxon>Steinernematidae</taxon>
        <taxon>Steinernema</taxon>
    </lineage>
</organism>
<dbReference type="EMBL" id="AZBU02000001">
    <property type="protein sequence ID" value="TMS39548.1"/>
    <property type="molecule type" value="Genomic_DNA"/>
</dbReference>
<reference evidence="2 3" key="1">
    <citation type="journal article" date="2015" name="Genome Biol.">
        <title>Comparative genomics of Steinernema reveals deeply conserved gene regulatory networks.</title>
        <authorList>
            <person name="Dillman A.R."/>
            <person name="Macchietto M."/>
            <person name="Porter C.F."/>
            <person name="Rogers A."/>
            <person name="Williams B."/>
            <person name="Antoshechkin I."/>
            <person name="Lee M.M."/>
            <person name="Goodwin Z."/>
            <person name="Lu X."/>
            <person name="Lewis E.E."/>
            <person name="Goodrich-Blair H."/>
            <person name="Stock S.P."/>
            <person name="Adams B.J."/>
            <person name="Sternberg P.W."/>
            <person name="Mortazavi A."/>
        </authorList>
    </citation>
    <scope>NUCLEOTIDE SEQUENCE [LARGE SCALE GENOMIC DNA]</scope>
    <source>
        <strain evidence="2 3">ALL</strain>
    </source>
</reference>
<dbReference type="Gene3D" id="2.70.170.10">
    <property type="entry name" value="Neurotransmitter-gated ion-channel ligand-binding domain"/>
    <property type="match status" value="1"/>
</dbReference>
<keyword evidence="3" id="KW-1185">Reference proteome</keyword>
<proteinExistence type="predicted"/>
<evidence type="ECO:0008006" key="4">
    <source>
        <dbReference type="Google" id="ProtNLM"/>
    </source>
</evidence>
<protein>
    <recommendedName>
        <fullName evidence="4">Neurotransmitter-gated ion-channel ligand-binding domain-containing protein</fullName>
    </recommendedName>
</protein>
<dbReference type="GO" id="GO:0005230">
    <property type="term" value="F:extracellular ligand-gated monoatomic ion channel activity"/>
    <property type="evidence" value="ECO:0007669"/>
    <property type="project" value="InterPro"/>
</dbReference>